<gene>
    <name evidence="12" type="ORF">RM6536_0821</name>
</gene>
<feature type="compositionally biased region" description="Basic and acidic residues" evidence="9">
    <location>
        <begin position="21"/>
        <end position="30"/>
    </location>
</feature>
<feature type="transmembrane region" description="Helical" evidence="10">
    <location>
        <begin position="459"/>
        <end position="479"/>
    </location>
</feature>
<dbReference type="InterPro" id="IPR004840">
    <property type="entry name" value="Amino_acid_permease_CS"/>
</dbReference>
<reference evidence="13" key="1">
    <citation type="submission" date="2015-08" db="EMBL/GenBank/DDBJ databases">
        <title>Complete genome sequence of Rothia mucilaginosa strain NUM-Rm6536.</title>
        <authorList>
            <person name="Nambu T."/>
        </authorList>
    </citation>
    <scope>NUCLEOTIDE SEQUENCE [LARGE SCALE GENOMIC DNA]</scope>
    <source>
        <strain evidence="13">NUM-Rm6536</strain>
    </source>
</reference>
<protein>
    <submittedName>
        <fullName evidence="12">L-asparagine permease</fullName>
    </submittedName>
</protein>
<keyword evidence="6" id="KW-0029">Amino-acid transport</keyword>
<evidence type="ECO:0000256" key="1">
    <source>
        <dbReference type="ARBA" id="ARBA00004651"/>
    </source>
</evidence>
<evidence type="ECO:0000256" key="6">
    <source>
        <dbReference type="ARBA" id="ARBA00022970"/>
    </source>
</evidence>
<accession>A0A0K2RZ09</accession>
<dbReference type="PIRSF" id="PIRSF006060">
    <property type="entry name" value="AA_transporter"/>
    <property type="match status" value="1"/>
</dbReference>
<feature type="transmembrane region" description="Helical" evidence="10">
    <location>
        <begin position="119"/>
        <end position="141"/>
    </location>
</feature>
<dbReference type="Gene3D" id="1.20.1740.10">
    <property type="entry name" value="Amino acid/polyamine transporter I"/>
    <property type="match status" value="1"/>
</dbReference>
<dbReference type="GO" id="GO:0006865">
    <property type="term" value="P:amino acid transport"/>
    <property type="evidence" value="ECO:0007669"/>
    <property type="project" value="UniProtKB-KW"/>
</dbReference>
<keyword evidence="7 10" id="KW-1133">Transmembrane helix</keyword>
<feature type="transmembrane region" description="Helical" evidence="10">
    <location>
        <begin position="391"/>
        <end position="414"/>
    </location>
</feature>
<dbReference type="GO" id="GO:0005886">
    <property type="term" value="C:plasma membrane"/>
    <property type="evidence" value="ECO:0007669"/>
    <property type="project" value="UniProtKB-SubCell"/>
</dbReference>
<proteinExistence type="inferred from homology"/>
<evidence type="ECO:0000256" key="4">
    <source>
        <dbReference type="ARBA" id="ARBA00022475"/>
    </source>
</evidence>
<comment type="subcellular location">
    <subcellularLocation>
        <location evidence="1">Cell membrane</location>
        <topology evidence="1">Multi-pass membrane protein</topology>
    </subcellularLocation>
</comment>
<dbReference type="Proteomes" id="UP000066203">
    <property type="component" value="Chromosome"/>
</dbReference>
<dbReference type="PANTHER" id="PTHR43495">
    <property type="entry name" value="GABA PERMEASE"/>
    <property type="match status" value="1"/>
</dbReference>
<evidence type="ECO:0000259" key="11">
    <source>
        <dbReference type="Pfam" id="PF00324"/>
    </source>
</evidence>
<dbReference type="FunFam" id="1.20.1740.10:FF:000001">
    <property type="entry name" value="Amino acid permease"/>
    <property type="match status" value="1"/>
</dbReference>
<feature type="transmembrane region" description="Helical" evidence="10">
    <location>
        <begin position="225"/>
        <end position="250"/>
    </location>
</feature>
<keyword evidence="8 10" id="KW-0472">Membrane</keyword>
<dbReference type="PANTHER" id="PTHR43495:SF1">
    <property type="entry name" value="L-ASPARAGINE PERMEASE"/>
    <property type="match status" value="1"/>
</dbReference>
<evidence type="ECO:0000256" key="5">
    <source>
        <dbReference type="ARBA" id="ARBA00022692"/>
    </source>
</evidence>
<feature type="compositionally biased region" description="Polar residues" evidence="9">
    <location>
        <begin position="1"/>
        <end position="15"/>
    </location>
</feature>
<dbReference type="RefSeq" id="WP_060824169.1">
    <property type="nucleotide sequence ID" value="NZ_AP014938.1"/>
</dbReference>
<feature type="transmembrane region" description="Helical" evidence="10">
    <location>
        <begin position="66"/>
        <end position="85"/>
    </location>
</feature>
<dbReference type="InterPro" id="IPR004841">
    <property type="entry name" value="AA-permease/SLC12A_dom"/>
</dbReference>
<feature type="transmembrane region" description="Helical" evidence="10">
    <location>
        <begin position="153"/>
        <end position="172"/>
    </location>
</feature>
<keyword evidence="3" id="KW-0813">Transport</keyword>
<comment type="similarity">
    <text evidence="2">Belongs to the amino acid-polyamine-organocation (APC) superfamily. Amino acid transporter (AAT) (TC 2.A.3.1) family.</text>
</comment>
<evidence type="ECO:0000256" key="10">
    <source>
        <dbReference type="SAM" id="Phobius"/>
    </source>
</evidence>
<dbReference type="GO" id="GO:0055085">
    <property type="term" value="P:transmembrane transport"/>
    <property type="evidence" value="ECO:0007669"/>
    <property type="project" value="InterPro"/>
</dbReference>
<evidence type="ECO:0000256" key="2">
    <source>
        <dbReference type="ARBA" id="ARBA00008583"/>
    </source>
</evidence>
<evidence type="ECO:0000256" key="9">
    <source>
        <dbReference type="SAM" id="MobiDB-lite"/>
    </source>
</evidence>
<dbReference type="PROSITE" id="PS00218">
    <property type="entry name" value="AMINO_ACID_PERMEASE_1"/>
    <property type="match status" value="1"/>
</dbReference>
<feature type="transmembrane region" description="Helical" evidence="10">
    <location>
        <begin position="271"/>
        <end position="295"/>
    </location>
</feature>
<evidence type="ECO:0000256" key="8">
    <source>
        <dbReference type="ARBA" id="ARBA00023136"/>
    </source>
</evidence>
<feature type="transmembrane region" description="Helical" evidence="10">
    <location>
        <begin position="315"/>
        <end position="335"/>
    </location>
</feature>
<feature type="transmembrane region" description="Helical" evidence="10">
    <location>
        <begin position="184"/>
        <end position="205"/>
    </location>
</feature>
<evidence type="ECO:0000256" key="7">
    <source>
        <dbReference type="ARBA" id="ARBA00022989"/>
    </source>
</evidence>
<feature type="transmembrane region" description="Helical" evidence="10">
    <location>
        <begin position="435"/>
        <end position="453"/>
    </location>
</feature>
<keyword evidence="5 10" id="KW-0812">Transmembrane</keyword>
<name>A0A0K2RZ09_9MICC</name>
<organism evidence="12">
    <name type="scientific">Rothia mucilaginosa</name>
    <dbReference type="NCBI Taxonomy" id="43675"/>
    <lineage>
        <taxon>Bacteria</taxon>
        <taxon>Bacillati</taxon>
        <taxon>Actinomycetota</taxon>
        <taxon>Actinomycetes</taxon>
        <taxon>Micrococcales</taxon>
        <taxon>Micrococcaceae</taxon>
        <taxon>Rothia</taxon>
    </lineage>
</organism>
<evidence type="ECO:0000313" key="12">
    <source>
        <dbReference type="EMBL" id="BAS20068.1"/>
    </source>
</evidence>
<dbReference type="AlphaFoldDB" id="A0A0K2RZ09"/>
<feature type="transmembrane region" description="Helical" evidence="10">
    <location>
        <begin position="362"/>
        <end position="385"/>
    </location>
</feature>
<feature type="region of interest" description="Disordered" evidence="9">
    <location>
        <begin position="1"/>
        <end position="30"/>
    </location>
</feature>
<evidence type="ECO:0000256" key="3">
    <source>
        <dbReference type="ARBA" id="ARBA00022448"/>
    </source>
</evidence>
<keyword evidence="4" id="KW-1003">Cell membrane</keyword>
<dbReference type="PATRIC" id="fig|43675.28.peg.837"/>
<dbReference type="EMBL" id="AP014938">
    <property type="protein sequence ID" value="BAS20068.1"/>
    <property type="molecule type" value="Genomic_DNA"/>
</dbReference>
<sequence length="533" mass="57879">MSTSPNKNPQTSAADQYTKPPTDDPFAHEQEGFHKGLGARQLQMIAIGSAIGTGLFLGTGSRLQDAGPMLAVIYAVIGFFGYLILRALGELILHRPSSGSFVSYTREFYGEKAAFVSGWLYWLNWAMTAVADATAIAIYISWFGRYNQFFADIPQWLSAFIVVIVTVALNLISVKLFGELEFWFALIKILALLSFMAVGIWYLVFGEPINGVRPGLELIAAHDGFFPNGILPALIVVQGVVFAYAGIELVGTTSGETKNVEKVIPRAINTVIWRIAIFYVGSVVLLCLLMPYTAYKDAESPFVTFFDAIGIDGTAPIMQLVVITAAASSLNAGLYSTGRILHSMGVAGSAPKFTTKVSRSGVPVAGILLTGVIGLFGVVLNFFVPEQAFEVVLNIASVGTMASWAAIAMSHQKYLKLVGEGKYKRPNYRAPGGRFSDWAVMVFLAAVLVLMALDYPVGTYTLASLLLVIPLLIIGWYTVRDRVNEIARVREGYTGSVPVIAARPVVKKLVSEPRTHIDLDDLDIEDEDKPKGH</sequence>
<dbReference type="Pfam" id="PF00324">
    <property type="entry name" value="AA_permease"/>
    <property type="match status" value="1"/>
</dbReference>
<feature type="domain" description="Amino acid permease/ SLC12A" evidence="11">
    <location>
        <begin position="42"/>
        <end position="483"/>
    </location>
</feature>
<evidence type="ECO:0000313" key="13">
    <source>
        <dbReference type="Proteomes" id="UP000066203"/>
    </source>
</evidence>